<name>A0AAF3JA91_9BILA</name>
<accession>A0AAF3JA91</accession>
<feature type="region of interest" description="Disordered" evidence="1">
    <location>
        <begin position="46"/>
        <end position="95"/>
    </location>
</feature>
<evidence type="ECO:0000256" key="1">
    <source>
        <dbReference type="SAM" id="MobiDB-lite"/>
    </source>
</evidence>
<proteinExistence type="predicted"/>
<feature type="region of interest" description="Disordered" evidence="1">
    <location>
        <begin position="117"/>
        <end position="145"/>
    </location>
</feature>
<evidence type="ECO:0000313" key="3">
    <source>
        <dbReference type="WBParaSite" id="MBELARI_LOCUS6112"/>
    </source>
</evidence>
<protein>
    <submittedName>
        <fullName evidence="3">Uncharacterized protein</fullName>
    </submittedName>
</protein>
<organism evidence="2 3">
    <name type="scientific">Mesorhabditis belari</name>
    <dbReference type="NCBI Taxonomy" id="2138241"/>
    <lineage>
        <taxon>Eukaryota</taxon>
        <taxon>Metazoa</taxon>
        <taxon>Ecdysozoa</taxon>
        <taxon>Nematoda</taxon>
        <taxon>Chromadorea</taxon>
        <taxon>Rhabditida</taxon>
        <taxon>Rhabditina</taxon>
        <taxon>Rhabditomorpha</taxon>
        <taxon>Rhabditoidea</taxon>
        <taxon>Rhabditidae</taxon>
        <taxon>Mesorhabditinae</taxon>
        <taxon>Mesorhabditis</taxon>
    </lineage>
</organism>
<dbReference type="AlphaFoldDB" id="A0AAF3JA91"/>
<sequence length="145" mass="16128">MSAQLSRSSLNFENVLNEIRDKVARARVEDSDIEIKVKIDLRPLGPCTPLNEEHYTETVKQTTNHRSKASNKEQRGAPKSKNLSGPVKKSVERLAVTSLAPTDGWLWPKTTPRTAVSQTTIYENADITDSIPPPAPPLPEQTRKT</sequence>
<dbReference type="Proteomes" id="UP000887575">
    <property type="component" value="Unassembled WGS sequence"/>
</dbReference>
<evidence type="ECO:0000313" key="2">
    <source>
        <dbReference type="Proteomes" id="UP000887575"/>
    </source>
</evidence>
<keyword evidence="2" id="KW-1185">Reference proteome</keyword>
<reference evidence="3" key="1">
    <citation type="submission" date="2024-02" db="UniProtKB">
        <authorList>
            <consortium name="WormBaseParasite"/>
        </authorList>
    </citation>
    <scope>IDENTIFICATION</scope>
</reference>
<dbReference type="WBParaSite" id="MBELARI_LOCUS6112">
    <property type="protein sequence ID" value="MBELARI_LOCUS6112"/>
    <property type="gene ID" value="MBELARI_LOCUS6112"/>
</dbReference>